<dbReference type="SMART" id="SM00862">
    <property type="entry name" value="Trans_reg_C"/>
    <property type="match status" value="1"/>
</dbReference>
<evidence type="ECO:0000313" key="4">
    <source>
        <dbReference type="EMBL" id="EFB3616294.1"/>
    </source>
</evidence>
<sequence length="565" mass="63936">MQLQHGKNNTQQYIFGDFVLKNNGILLFKNKEYHIPPKELGVIILLLNADGEIVSKEEIIDKVWSASVASDESLTRCIYALRKLLHENKQCKYIETVYGRGYRFTVPIVIVTDNEPVKSTTTLAVFPFRTEGSINVLKLHYELVQGLSKYAFCGLDILPASVTNEASDFSTIHQFINKTGPEYYIMGQVVHYGKNWRLFIELIHARTHKLIDHQSIDFNPDNPLSVLLSQVINILIEKIPNINFKSINTQQMPSLDSAVMYMNGRMEMYRYTPESLKRALVIFRDCVSTQPQNTLPYCCLAECHISLALLGISEQKQAITTAVTSIEKALEINPSNSQALGLLGLISGLKDEHSVSNVLFKQAHLLKPNSPDVYYYQSLLCFLNGDLARAFNLIEKSIALEPNKMGISILKLIILYYTSPLDNAISFALNLNSQNTCNNPIITSILAMFMALKGHNDKAKSLLLKLEPEHGLDYTCVNSLYTKFLIYGASIKNDIMKLLANINTNKINGVILPLIYTVYGKKEYEKRWQQLIKENDLWSNVLLHDPRLLSVKNEFNTIGVMRTSA</sequence>
<dbReference type="InterPro" id="IPR036388">
    <property type="entry name" value="WH-like_DNA-bd_sf"/>
</dbReference>
<dbReference type="SUPFAM" id="SSF48452">
    <property type="entry name" value="TPR-like"/>
    <property type="match status" value="1"/>
</dbReference>
<evidence type="ECO:0000313" key="15">
    <source>
        <dbReference type="Proteomes" id="UP000543252"/>
    </source>
</evidence>
<dbReference type="Proteomes" id="UP000514715">
    <property type="component" value="Chromosome"/>
</dbReference>
<dbReference type="GO" id="GO:0006355">
    <property type="term" value="P:regulation of DNA-templated transcription"/>
    <property type="evidence" value="ECO:0007669"/>
    <property type="project" value="InterPro"/>
</dbReference>
<dbReference type="EMBL" id="JAAJRI010000009">
    <property type="protein sequence ID" value="NGE89286.1"/>
    <property type="molecule type" value="Genomic_DNA"/>
</dbReference>
<dbReference type="EMBL" id="AASFMQ010000020">
    <property type="protein sequence ID" value="EFB3616294.1"/>
    <property type="molecule type" value="Genomic_DNA"/>
</dbReference>
<dbReference type="Proteomes" id="UP000527548">
    <property type="component" value="Unassembled WGS sequence"/>
</dbReference>
<proteinExistence type="predicted"/>
<reference evidence="10 11" key="2">
    <citation type="submission" date="2018-11" db="EMBL/GenBank/DDBJ databases">
        <title>Enterobacteriaceae from Patient.</title>
        <authorList>
            <person name="Shen C."/>
            <person name="Yang Y."/>
            <person name="Tian G."/>
        </authorList>
    </citation>
    <scope>NUCLEOTIDE SEQUENCE [LARGE SCALE GENOMIC DNA]</scope>
    <source>
        <strain evidence="10 11">GBGD28</strain>
    </source>
</reference>
<dbReference type="NCBIfam" id="NF009037">
    <property type="entry name" value="PRK12370.1"/>
    <property type="match status" value="1"/>
</dbReference>
<name>A0A0A1AAQ1_ECOLX</name>
<evidence type="ECO:0000313" key="11">
    <source>
        <dbReference type="Proteomes" id="UP000271008"/>
    </source>
</evidence>
<reference evidence="8 12" key="5">
    <citation type="submission" date="2020-02" db="EMBL/GenBank/DDBJ databases">
        <title>WGS of Carbapenem-Resistant Enterobacteriaceae.</title>
        <authorList>
            <person name="Tokajian S."/>
            <person name="El Chaar M."/>
            <person name="El Khoury M."/>
        </authorList>
    </citation>
    <scope>NUCLEOTIDE SEQUENCE [LARGE SCALE GENOMIC DNA]</scope>
    <source>
        <strain evidence="8 12">ECM_75</strain>
    </source>
</reference>
<dbReference type="GeneID" id="75173875"/>
<dbReference type="InterPro" id="IPR011990">
    <property type="entry name" value="TPR-like_helical_dom_sf"/>
</dbReference>
<evidence type="ECO:0000256" key="1">
    <source>
        <dbReference type="ARBA" id="ARBA00023125"/>
    </source>
</evidence>
<organism evidence="4 15">
    <name type="scientific">Escherichia coli</name>
    <dbReference type="NCBI Taxonomy" id="562"/>
    <lineage>
        <taxon>Bacteria</taxon>
        <taxon>Pseudomonadati</taxon>
        <taxon>Pseudomonadota</taxon>
        <taxon>Gammaproteobacteria</taxon>
        <taxon>Enterobacterales</taxon>
        <taxon>Enterobacteriaceae</taxon>
        <taxon>Escherichia</taxon>
    </lineage>
</organism>
<dbReference type="InterPro" id="IPR001867">
    <property type="entry name" value="OmpR/PhoB-type_DNA-bd"/>
</dbReference>
<dbReference type="Proteomes" id="UP000472856">
    <property type="component" value="Unassembled WGS sequence"/>
</dbReference>
<evidence type="ECO:0000313" key="8">
    <source>
        <dbReference type="EMBL" id="NGE89286.1"/>
    </source>
</evidence>
<dbReference type="Gene3D" id="1.10.10.10">
    <property type="entry name" value="Winged helix-like DNA-binding domain superfamily/Winged helix DNA-binding domain"/>
    <property type="match status" value="1"/>
</dbReference>
<dbReference type="EMBL" id="CP057975">
    <property type="protein sequence ID" value="QMP46190.1"/>
    <property type="molecule type" value="Genomic_DNA"/>
</dbReference>
<evidence type="ECO:0000313" key="5">
    <source>
        <dbReference type="EMBL" id="EFM0252642.1"/>
    </source>
</evidence>
<dbReference type="Gene3D" id="1.25.40.10">
    <property type="entry name" value="Tetratricopeptide repeat domain"/>
    <property type="match status" value="1"/>
</dbReference>
<evidence type="ECO:0000313" key="7">
    <source>
        <dbReference type="EMBL" id="MBL6203821.1"/>
    </source>
</evidence>
<evidence type="ECO:0000313" key="10">
    <source>
        <dbReference type="EMBL" id="RRD75358.1"/>
    </source>
</evidence>
<dbReference type="Pfam" id="PF00486">
    <property type="entry name" value="Trans_reg_C"/>
    <property type="match status" value="1"/>
</dbReference>
<dbReference type="PROSITE" id="PS51755">
    <property type="entry name" value="OMPR_PHOB"/>
    <property type="match status" value="1"/>
</dbReference>
<dbReference type="Proteomes" id="UP000271008">
    <property type="component" value="Unassembled WGS sequence"/>
</dbReference>
<dbReference type="InterPro" id="IPR016032">
    <property type="entry name" value="Sig_transdc_resp-reg_C-effctor"/>
</dbReference>
<feature type="domain" description="OmpR/PhoB-type" evidence="3">
    <location>
        <begin position="10"/>
        <end position="106"/>
    </location>
</feature>
<evidence type="ECO:0000256" key="2">
    <source>
        <dbReference type="PROSITE-ProRule" id="PRU01091"/>
    </source>
</evidence>
<dbReference type="CDD" id="cd00383">
    <property type="entry name" value="trans_reg_C"/>
    <property type="match status" value="1"/>
</dbReference>
<dbReference type="EMBL" id="AATJOC010000005">
    <property type="protein sequence ID" value="EFM0252642.1"/>
    <property type="molecule type" value="Genomic_DNA"/>
</dbReference>
<dbReference type="SUPFAM" id="SSF46894">
    <property type="entry name" value="C-terminal effector domain of the bipartite response regulators"/>
    <property type="match status" value="1"/>
</dbReference>
<evidence type="ECO:0000259" key="3">
    <source>
        <dbReference type="PROSITE" id="PS51755"/>
    </source>
</evidence>
<evidence type="ECO:0000313" key="9">
    <source>
        <dbReference type="EMBL" id="QMP46190.1"/>
    </source>
</evidence>
<evidence type="ECO:0000313" key="12">
    <source>
        <dbReference type="Proteomes" id="UP000472856"/>
    </source>
</evidence>
<reference evidence="7" key="7">
    <citation type="submission" date="2021-01" db="EMBL/GenBank/DDBJ databases">
        <title>Genomes of Escherichia coli STEC strains from raw meat-based diets for companion animals.</title>
        <authorList>
            <person name="Stevens M.J.A."/>
            <person name="Stephan R."/>
        </authorList>
    </citation>
    <scope>NUCLEOTIDE SEQUENCE</scope>
    <source>
        <strain evidence="7">ATC7-7</strain>
    </source>
</reference>
<dbReference type="AlphaFoldDB" id="A0A0A1AAQ1"/>
<keyword evidence="1 2" id="KW-0238">DNA-binding</keyword>
<dbReference type="EMBL" id="RQTU01000010">
    <property type="protein sequence ID" value="RRD75358.1"/>
    <property type="molecule type" value="Genomic_DNA"/>
</dbReference>
<evidence type="ECO:0000313" key="13">
    <source>
        <dbReference type="Proteomes" id="UP000514715"/>
    </source>
</evidence>
<reference evidence="6" key="4">
    <citation type="submission" date="2019-09" db="EMBL/GenBank/DDBJ databases">
        <authorList>
            <consortium name="NCBI Pathogen Detection Project"/>
        </authorList>
    </citation>
    <scope>NUCLEOTIDE SEQUENCE</scope>
    <source>
        <strain evidence="6">EC00605</strain>
    </source>
</reference>
<dbReference type="GO" id="GO:0000160">
    <property type="term" value="P:phosphorelay signal transduction system"/>
    <property type="evidence" value="ECO:0007669"/>
    <property type="project" value="InterPro"/>
</dbReference>
<feature type="DNA-binding region" description="OmpR/PhoB-type" evidence="2">
    <location>
        <begin position="10"/>
        <end position="106"/>
    </location>
</feature>
<reference evidence="4 15" key="3">
    <citation type="submission" date="2019-07" db="EMBL/GenBank/DDBJ databases">
        <authorList>
            <consortium name="GenomeTrakr network: Whole genome sequencing for foodborne pathogen traceback"/>
        </authorList>
    </citation>
    <scope>NUCLEOTIDE SEQUENCE [LARGE SCALE GENOMIC DNA]</scope>
    <source>
        <strain evidence="5 14">AZ-TG73163</strain>
        <strain evidence="4 15">PSU-1859</strain>
    </source>
</reference>
<reference evidence="6" key="1">
    <citation type="journal article" date="2018" name="Genome Biol.">
        <title>SKESA: strategic k-mer extension for scrupulous assemblies.</title>
        <authorList>
            <person name="Souvorov A."/>
            <person name="Agarwala R."/>
            <person name="Lipman D.J."/>
        </authorList>
    </citation>
    <scope>NUCLEOTIDE SEQUENCE [LARGE SCALE GENOMIC DNA]</scope>
    <source>
        <strain evidence="6">EC00605</strain>
    </source>
</reference>
<dbReference type="GO" id="GO:0003677">
    <property type="term" value="F:DNA binding"/>
    <property type="evidence" value="ECO:0007669"/>
    <property type="project" value="UniProtKB-UniRule"/>
</dbReference>
<gene>
    <name evidence="4" type="primary">eilA</name>
    <name evidence="5" type="ORF">C719_001817</name>
    <name evidence="10" type="ORF">EIA08_13280</name>
    <name evidence="4" type="ORF">FPS11_15460</name>
    <name evidence="8" type="ORF">G5603_13950</name>
    <name evidence="6" type="ORF">HL601_16990</name>
    <name evidence="9" type="ORF">HVW04_15650</name>
    <name evidence="7" type="ORF">JNA68_11515</name>
</gene>
<dbReference type="Proteomes" id="UP000543252">
    <property type="component" value="Unassembled WGS sequence"/>
</dbReference>
<dbReference type="RefSeq" id="WP_022646290.1">
    <property type="nucleotide sequence ID" value="NZ_AP022098.1"/>
</dbReference>
<dbReference type="EMBL" id="JAETYU010000013">
    <property type="protein sequence ID" value="MBL6203821.1"/>
    <property type="molecule type" value="Genomic_DNA"/>
</dbReference>
<reference evidence="9 13" key="6">
    <citation type="submission" date="2020-06" db="EMBL/GenBank/DDBJ databases">
        <title>REHAB project genomes.</title>
        <authorList>
            <person name="Shaw L.P."/>
        </authorList>
    </citation>
    <scope>NUCLEOTIDE SEQUENCE [LARGE SCALE GENOMIC DNA]</scope>
    <source>
        <strain evidence="9 13">RHB07-C04</strain>
    </source>
</reference>
<dbReference type="Proteomes" id="UP000655659">
    <property type="component" value="Unassembled WGS sequence"/>
</dbReference>
<accession>A0A0A1AAQ1</accession>
<dbReference type="EMBL" id="DABGZR010000019">
    <property type="protein sequence ID" value="HAJ0997279.1"/>
    <property type="molecule type" value="Genomic_DNA"/>
</dbReference>
<protein>
    <submittedName>
        <fullName evidence="4">HilA family transcriptional regulator EilA</fullName>
    </submittedName>
</protein>
<evidence type="ECO:0000313" key="6">
    <source>
        <dbReference type="EMBL" id="HAJ0997279.1"/>
    </source>
</evidence>
<evidence type="ECO:0000313" key="14">
    <source>
        <dbReference type="Proteomes" id="UP000527548"/>
    </source>
</evidence>